<comment type="caution">
    <text evidence="2">The sequence shown here is derived from an EMBL/GenBank/DDBJ whole genome shotgun (WGS) entry which is preliminary data.</text>
</comment>
<dbReference type="Proteomes" id="UP001146067">
    <property type="component" value="Unassembled WGS sequence"/>
</dbReference>
<feature type="transmembrane region" description="Helical" evidence="1">
    <location>
        <begin position="65"/>
        <end position="86"/>
    </location>
</feature>
<reference evidence="2" key="1">
    <citation type="submission" date="2022-12" db="EMBL/GenBank/DDBJ databases">
        <title>Gycomyces niveus sp.nov.,a novel actinomycete isolated from soil in Shouguan.</title>
        <authorList>
            <person name="Yang X."/>
        </authorList>
    </citation>
    <scope>NUCLEOTIDE SEQUENCE</scope>
    <source>
        <strain evidence="2">NEAU-A15</strain>
    </source>
</reference>
<proteinExistence type="predicted"/>
<dbReference type="AlphaFoldDB" id="A0A9X3P9M7"/>
<evidence type="ECO:0000313" key="3">
    <source>
        <dbReference type="Proteomes" id="UP001146067"/>
    </source>
</evidence>
<evidence type="ECO:0000256" key="1">
    <source>
        <dbReference type="SAM" id="Phobius"/>
    </source>
</evidence>
<feature type="transmembrane region" description="Helical" evidence="1">
    <location>
        <begin position="98"/>
        <end position="121"/>
    </location>
</feature>
<keyword evidence="3" id="KW-1185">Reference proteome</keyword>
<gene>
    <name evidence="2" type="ORF">O1R50_14850</name>
</gene>
<dbReference type="EMBL" id="JAPZVP010000011">
    <property type="protein sequence ID" value="MDA1360907.1"/>
    <property type="molecule type" value="Genomic_DNA"/>
</dbReference>
<feature type="transmembrane region" description="Helical" evidence="1">
    <location>
        <begin position="25"/>
        <end position="45"/>
    </location>
</feature>
<dbReference type="RefSeq" id="WP_270110867.1">
    <property type="nucleotide sequence ID" value="NZ_JAPZVP010000011.1"/>
</dbReference>
<keyword evidence="1" id="KW-0472">Membrane</keyword>
<keyword evidence="1" id="KW-1133">Transmembrane helix</keyword>
<accession>A0A9X3P9M7</accession>
<name>A0A9X3P9M7_9ACTN</name>
<organism evidence="2 3">
    <name type="scientific">Glycomyces luteolus</name>
    <dbReference type="NCBI Taxonomy" id="2670330"/>
    <lineage>
        <taxon>Bacteria</taxon>
        <taxon>Bacillati</taxon>
        <taxon>Actinomycetota</taxon>
        <taxon>Actinomycetes</taxon>
        <taxon>Glycomycetales</taxon>
        <taxon>Glycomycetaceae</taxon>
        <taxon>Glycomyces</taxon>
    </lineage>
</organism>
<protein>
    <submittedName>
        <fullName evidence="2">Uncharacterized protein</fullName>
    </submittedName>
</protein>
<sequence length="124" mass="13017">MTSNADAGTTGPELGDYTDKPEGPVTAAILAAGIGSFALGLLTTLAEANERIKEFLNFYDPVGPLSGKTVGAVAVWLVAWIVLHVLYRGKAVESRKELAISLVLIGLGLLGTFPIFFQAFAPPE</sequence>
<evidence type="ECO:0000313" key="2">
    <source>
        <dbReference type="EMBL" id="MDA1360907.1"/>
    </source>
</evidence>
<keyword evidence="1" id="KW-0812">Transmembrane</keyword>